<accession>Q383J2</accession>
<protein>
    <submittedName>
        <fullName evidence="2">Uncharacterized protein</fullName>
    </submittedName>
</protein>
<dbReference type="RefSeq" id="XP_829151.1">
    <property type="nucleotide sequence ID" value="XM_824058.1"/>
</dbReference>
<dbReference type="KEGG" id="tbr:Tb11.01.2640"/>
<proteinExistence type="predicted"/>
<dbReference type="OrthoDB" id="269997at2759"/>
<dbReference type="GO" id="GO:0005739">
    <property type="term" value="C:mitochondrion"/>
    <property type="evidence" value="ECO:0006056"/>
    <property type="project" value="Others"/>
</dbReference>
<dbReference type="EMBL" id="CH464491">
    <property type="protein sequence ID" value="EAN80039.1"/>
    <property type="molecule type" value="Genomic_DNA"/>
</dbReference>
<dbReference type="Proteomes" id="UP000008524">
    <property type="component" value="Chromosome 11"/>
</dbReference>
<dbReference type="InParanoid" id="Q383J2"/>
<evidence type="ECO:0000313" key="2">
    <source>
        <dbReference type="EMBL" id="EAN80039.1"/>
    </source>
</evidence>
<feature type="chain" id="PRO_5004221711" evidence="1">
    <location>
        <begin position="27"/>
        <end position="283"/>
    </location>
</feature>
<name>Q383J2_TRYB2</name>
<sequence length="283" mass="31900">MASCVTPHTRVFLFICFFFLLFPCLSLTCRSGPGGWDENEGMRYPGRRTFCRVASTATCGVLLANTLLISYACYGKDTFFLQHWNYGKPVIMKKTHLLAFWENALSAGERGCVQAWLDAMSLKSPSHSLFSPLFVLQDTLLFVCGLPEWRSAVLTLSKLLGTDVVPYCMEIRRERQGDVIFLHLKLETELRPRFLQWAKGEKGGTLSFPSVATLQLEENSPGSVGSNKWRIAAAEHRWFGGPIVSQQSATLRSPWGDVGDILRRFFAYSMLGISRILVREKEL</sequence>
<dbReference type="AlphaFoldDB" id="Q383J2"/>
<dbReference type="STRING" id="185431.Q383J2"/>
<evidence type="ECO:0000313" key="3">
    <source>
        <dbReference type="Proteomes" id="UP000008524"/>
    </source>
</evidence>
<evidence type="ECO:0000256" key="1">
    <source>
        <dbReference type="SAM" id="SignalP"/>
    </source>
</evidence>
<dbReference type="GeneID" id="3665655"/>
<dbReference type="eggNOG" id="ENOG502S6PJ">
    <property type="taxonomic scope" value="Eukaryota"/>
</dbReference>
<keyword evidence="3" id="KW-1185">Reference proteome</keyword>
<keyword evidence="1" id="KW-0732">Signal</keyword>
<feature type="signal peptide" evidence="1">
    <location>
        <begin position="1"/>
        <end position="26"/>
    </location>
</feature>
<organism evidence="2 3">
    <name type="scientific">Trypanosoma brucei brucei (strain 927/4 GUTat10.1)</name>
    <dbReference type="NCBI Taxonomy" id="185431"/>
    <lineage>
        <taxon>Eukaryota</taxon>
        <taxon>Discoba</taxon>
        <taxon>Euglenozoa</taxon>
        <taxon>Kinetoplastea</taxon>
        <taxon>Metakinetoplastina</taxon>
        <taxon>Trypanosomatida</taxon>
        <taxon>Trypanosomatidae</taxon>
        <taxon>Trypanosoma</taxon>
    </lineage>
</organism>
<gene>
    <name evidence="2" type="ORF">Tb11.01.2640</name>
</gene>
<dbReference type="PaxDb" id="5691-EAN80039"/>
<dbReference type="GO" id="GO:0005783">
    <property type="term" value="C:endoplasmic reticulum"/>
    <property type="evidence" value="ECO:0000314"/>
    <property type="project" value="GeneDB"/>
</dbReference>
<reference evidence="2 3" key="2">
    <citation type="journal article" date="2005" name="Science">
        <title>The genome of the African trypanosome Trypanosoma brucei.</title>
        <authorList>
            <person name="Berriman M."/>
            <person name="Ghedin E."/>
            <person name="Hertz-Fowler C."/>
            <person name="Blandin G."/>
            <person name="Renauld H."/>
            <person name="Bartholomeu D.C."/>
            <person name="Lennard N.J."/>
            <person name="Caler E."/>
            <person name="Hamlin N.E."/>
            <person name="Haas B."/>
            <person name="Bohme U."/>
            <person name="Hannick L."/>
            <person name="Aslett M.A."/>
            <person name="Shallom J."/>
            <person name="Marcello L."/>
            <person name="Hou L."/>
            <person name="Wickstead B."/>
            <person name="Alsmark U.C."/>
            <person name="Arrowsmith C."/>
            <person name="Atkin R.J."/>
            <person name="Barron A.J."/>
            <person name="Bringaud F."/>
            <person name="Brooks K."/>
            <person name="Carrington M."/>
            <person name="Cherevach I."/>
            <person name="Chillingworth T.J."/>
            <person name="Churcher C."/>
            <person name="Clark L.N."/>
            <person name="Corton C.H."/>
            <person name="Cronin A."/>
            <person name="Davies R.M."/>
            <person name="Doggett J."/>
            <person name="Djikeng A."/>
            <person name="Feldblyum T."/>
            <person name="Field M.C."/>
            <person name="Fraser A."/>
            <person name="Goodhead I."/>
            <person name="Hance Z."/>
            <person name="Harper D."/>
            <person name="Harris B.R."/>
            <person name="Hauser H."/>
            <person name="Hostetler J."/>
            <person name="Ivens A."/>
            <person name="Jagels K."/>
            <person name="Johnson D."/>
            <person name="Johnson J."/>
            <person name="Jones K."/>
            <person name="Kerhornou A.X."/>
            <person name="Koo H."/>
            <person name="Larke N."/>
            <person name="Landfear S."/>
            <person name="Larkin C."/>
            <person name="Leech V."/>
            <person name="Line A."/>
            <person name="Lord A."/>
            <person name="Macleod A."/>
            <person name="Mooney P.J."/>
            <person name="Moule S."/>
            <person name="Martin D.M."/>
            <person name="Morgan G.W."/>
            <person name="Mungall K."/>
            <person name="Norbertczak H."/>
            <person name="Ormond D."/>
            <person name="Pai G."/>
            <person name="Peacock C.S."/>
            <person name="Peterson J."/>
            <person name="Quail M.A."/>
            <person name="Rabbinowitsch E."/>
            <person name="Rajandream M.A."/>
            <person name="Reitter C."/>
            <person name="Salzberg S.L."/>
            <person name="Sanders M."/>
            <person name="Schobel S."/>
            <person name="Sharp S."/>
            <person name="Simmonds M."/>
            <person name="Simpson A.J."/>
            <person name="Tallon L."/>
            <person name="Turner C.M."/>
            <person name="Tait A."/>
            <person name="Tivey A.R."/>
            <person name="Van Aken S."/>
            <person name="Walker D."/>
            <person name="Wanless D."/>
            <person name="Wang S."/>
            <person name="White B."/>
            <person name="White O."/>
            <person name="Whitehead S."/>
            <person name="Woodward J."/>
            <person name="Wortman J."/>
            <person name="Adams M.D."/>
            <person name="Embley T.M."/>
            <person name="Gull K."/>
            <person name="Ullu E."/>
            <person name="Barry J.D."/>
            <person name="Fairlamb A.H."/>
            <person name="Opperdoes F."/>
            <person name="Barrell B.G."/>
            <person name="Donelson J.E."/>
            <person name="Hall N."/>
            <person name="Fraser C.M."/>
            <person name="Melville S.E."/>
            <person name="El-Sayed N.M."/>
        </authorList>
    </citation>
    <scope>NUCLEOTIDE SEQUENCE [LARGE SCALE GENOMIC DNA]</scope>
    <source>
        <strain evidence="2 3">927/4 GUTat10.1</strain>
    </source>
</reference>
<reference evidence="2 3" key="1">
    <citation type="journal article" date="2005" name="Science">
        <title>Comparative genomics of trypanosomatid parasitic protozoa.</title>
        <authorList>
            <person name="El-Sayed N.M."/>
            <person name="Myler P.J."/>
            <person name="Blandin G."/>
            <person name="Berriman M."/>
            <person name="Crabtree J."/>
            <person name="Aggarwal G."/>
            <person name="Caler E."/>
            <person name="Renauld H."/>
            <person name="Worthey E.A."/>
            <person name="Hertz-Fowler C."/>
            <person name="Ghedin E."/>
            <person name="Peacock C."/>
            <person name="Bartholomeu D.C."/>
            <person name="Haas B.J."/>
            <person name="Tran A.N."/>
            <person name="Wortman J.R."/>
            <person name="Alsmark U.C."/>
            <person name="Angiuoli S."/>
            <person name="Anupama A."/>
            <person name="Badger J."/>
            <person name="Bringaud F."/>
            <person name="Cadag E."/>
            <person name="Carlton J.M."/>
            <person name="Cerqueira G.C."/>
            <person name="Creasy T."/>
            <person name="Delcher A.L."/>
            <person name="Djikeng A."/>
            <person name="Embley T.M."/>
            <person name="Hauser C."/>
            <person name="Ivens A.C."/>
            <person name="Kummerfeld S.K."/>
            <person name="Pereira-Leal J.B."/>
            <person name="Nilsson D."/>
            <person name="Peterson J."/>
            <person name="Salzberg S.L."/>
            <person name="Shallom J."/>
            <person name="Silva J.C."/>
            <person name="Sundaram J."/>
            <person name="Westenberger S."/>
            <person name="White O."/>
            <person name="Melville S.E."/>
            <person name="Donelson J.E."/>
            <person name="Andersson B."/>
            <person name="Stuart K.D."/>
            <person name="Hall N."/>
        </authorList>
    </citation>
    <scope>NUCLEOTIDE SEQUENCE [LARGE SCALE GENOMIC DNA]</scope>
    <source>
        <strain evidence="2 3">927/4 GUTat10.1</strain>
    </source>
</reference>